<dbReference type="Pfam" id="PF01812">
    <property type="entry name" value="5-FTHF_cyc-lig"/>
    <property type="match status" value="1"/>
</dbReference>
<dbReference type="GO" id="GO:0009396">
    <property type="term" value="P:folic acid-containing compound biosynthetic process"/>
    <property type="evidence" value="ECO:0007669"/>
    <property type="project" value="TreeGrafter"/>
</dbReference>
<dbReference type="InterPro" id="IPR024185">
    <property type="entry name" value="FTHF_cligase-like_sf"/>
</dbReference>
<dbReference type="EMBL" id="LR899014">
    <property type="protein sequence ID" value="CAD7092610.1"/>
    <property type="molecule type" value="Genomic_DNA"/>
</dbReference>
<dbReference type="PANTHER" id="PTHR23407">
    <property type="entry name" value="ATPASE INHIBITOR/5-FORMYLTETRAHYDROFOLATE CYCLO-LIGASE"/>
    <property type="match status" value="1"/>
</dbReference>
<comment type="similarity">
    <text evidence="1">Belongs to the 5-formyltetrahydrofolate cyclo-ligase family.</text>
</comment>
<dbReference type="InParanoid" id="A0A7R8V5Q0"/>
<dbReference type="OrthoDB" id="2015992at2759"/>
<dbReference type="SUPFAM" id="SSF100950">
    <property type="entry name" value="NagB/RpiA/CoA transferase-like"/>
    <property type="match status" value="1"/>
</dbReference>
<proteinExistence type="inferred from homology"/>
<dbReference type="GO" id="GO:0005739">
    <property type="term" value="C:mitochondrion"/>
    <property type="evidence" value="ECO:0007669"/>
    <property type="project" value="TreeGrafter"/>
</dbReference>
<protein>
    <recommendedName>
        <fullName evidence="5">5-formyltetrahydrofolate cyclo-ligase</fullName>
        <ecNumber evidence="5">6.3.3.2</ecNumber>
    </recommendedName>
</protein>
<dbReference type="EC" id="6.3.3.2" evidence="5"/>
<evidence type="ECO:0000256" key="5">
    <source>
        <dbReference type="ARBA" id="ARBA00038966"/>
    </source>
</evidence>
<evidence type="ECO:0000256" key="6">
    <source>
        <dbReference type="PIRSR" id="PIRSR006806-1"/>
    </source>
</evidence>
<dbReference type="GO" id="GO:0030272">
    <property type="term" value="F:5-formyltetrahydrofolate cyclo-ligase activity"/>
    <property type="evidence" value="ECO:0007669"/>
    <property type="project" value="UniProtKB-EC"/>
</dbReference>
<organism evidence="7 8">
    <name type="scientific">Hermetia illucens</name>
    <name type="common">Black soldier fly</name>
    <dbReference type="NCBI Taxonomy" id="343691"/>
    <lineage>
        <taxon>Eukaryota</taxon>
        <taxon>Metazoa</taxon>
        <taxon>Ecdysozoa</taxon>
        <taxon>Arthropoda</taxon>
        <taxon>Hexapoda</taxon>
        <taxon>Insecta</taxon>
        <taxon>Pterygota</taxon>
        <taxon>Neoptera</taxon>
        <taxon>Endopterygota</taxon>
        <taxon>Diptera</taxon>
        <taxon>Brachycera</taxon>
        <taxon>Stratiomyomorpha</taxon>
        <taxon>Stratiomyidae</taxon>
        <taxon>Hermetiinae</taxon>
        <taxon>Hermetia</taxon>
    </lineage>
</organism>
<keyword evidence="8" id="KW-1185">Reference proteome</keyword>
<dbReference type="GO" id="GO:0035999">
    <property type="term" value="P:tetrahydrofolate interconversion"/>
    <property type="evidence" value="ECO:0007669"/>
    <property type="project" value="TreeGrafter"/>
</dbReference>
<reference evidence="7 8" key="1">
    <citation type="submission" date="2020-11" db="EMBL/GenBank/DDBJ databases">
        <authorList>
            <person name="Wallbank WR R."/>
            <person name="Pardo Diaz C."/>
            <person name="Kozak K."/>
            <person name="Martin S."/>
            <person name="Jiggins C."/>
            <person name="Moest M."/>
            <person name="Warren A I."/>
            <person name="Generalovic N T."/>
            <person name="Byers J.R.P. K."/>
            <person name="Montejo-Kovacevich G."/>
            <person name="Yen C E."/>
        </authorList>
    </citation>
    <scope>NUCLEOTIDE SEQUENCE [LARGE SCALE GENOMIC DNA]</scope>
</reference>
<keyword evidence="2 6" id="KW-0547">Nucleotide-binding</keyword>
<evidence type="ECO:0000256" key="4">
    <source>
        <dbReference type="ARBA" id="ARBA00036539"/>
    </source>
</evidence>
<gene>
    <name evidence="7" type="ORF">HERILL_LOCUS14959</name>
</gene>
<dbReference type="Proteomes" id="UP000594454">
    <property type="component" value="Chromosome 6"/>
</dbReference>
<evidence type="ECO:0000313" key="8">
    <source>
        <dbReference type="Proteomes" id="UP000594454"/>
    </source>
</evidence>
<evidence type="ECO:0000256" key="1">
    <source>
        <dbReference type="ARBA" id="ARBA00010638"/>
    </source>
</evidence>
<dbReference type="InterPro" id="IPR002698">
    <property type="entry name" value="FTHF_cligase"/>
</dbReference>
<keyword evidence="3 6" id="KW-0067">ATP-binding</keyword>
<evidence type="ECO:0000256" key="3">
    <source>
        <dbReference type="ARBA" id="ARBA00022840"/>
    </source>
</evidence>
<dbReference type="Gene3D" id="3.40.50.10420">
    <property type="entry name" value="NagB/RpiA/CoA transferase-like"/>
    <property type="match status" value="1"/>
</dbReference>
<name>A0A7R8V5Q0_HERIL</name>
<feature type="binding site" evidence="6">
    <location>
        <begin position="27"/>
        <end position="31"/>
    </location>
    <ligand>
        <name>ATP</name>
        <dbReference type="ChEBI" id="CHEBI:30616"/>
    </ligand>
</feature>
<evidence type="ECO:0000313" key="7">
    <source>
        <dbReference type="EMBL" id="CAD7092610.1"/>
    </source>
</evidence>
<accession>A0A7R8V5Q0</accession>
<comment type="catalytic activity">
    <reaction evidence="4">
        <text>(6S)-5-formyl-5,6,7,8-tetrahydrofolate + ATP = (6R)-5,10-methenyltetrahydrofolate + ADP + phosphate</text>
        <dbReference type="Rhea" id="RHEA:10488"/>
        <dbReference type="ChEBI" id="CHEBI:30616"/>
        <dbReference type="ChEBI" id="CHEBI:43474"/>
        <dbReference type="ChEBI" id="CHEBI:57455"/>
        <dbReference type="ChEBI" id="CHEBI:57457"/>
        <dbReference type="ChEBI" id="CHEBI:456216"/>
        <dbReference type="EC" id="6.3.3.2"/>
    </reaction>
</comment>
<dbReference type="InterPro" id="IPR037171">
    <property type="entry name" value="NagB/RpiA_transferase-like"/>
</dbReference>
<dbReference type="PANTHER" id="PTHR23407:SF1">
    <property type="entry name" value="5-FORMYLTETRAHYDROFOLATE CYCLO-LIGASE"/>
    <property type="match status" value="1"/>
</dbReference>
<sequence length="227" mass="26248">MQRLTPFRRAFSQIQPVEIGKQVLLTKDGLRGIVRRKLEDLPVHIKEKRSDSLSKEFIDTNIFKYCQRFAIYQGSPLLVNTDKIILSLFENDKDVYIPIRSRQGEIDLVKQNLSDVNSQTDPVRLKFKASLKRANALSDGGVDVIVIPGLAFTRDGYRLGNGMWKFDKFLQKYFRVCPKRYAEDMPLAAKIEKHKTILIGLALEEQIIPRNQMPLERQRKLDLVFIA</sequence>
<dbReference type="AlphaFoldDB" id="A0A7R8V5Q0"/>
<evidence type="ECO:0000256" key="2">
    <source>
        <dbReference type="ARBA" id="ARBA00022741"/>
    </source>
</evidence>
<dbReference type="PIRSF" id="PIRSF006806">
    <property type="entry name" value="FTHF_cligase"/>
    <property type="match status" value="1"/>
</dbReference>
<dbReference type="GO" id="GO:0005524">
    <property type="term" value="F:ATP binding"/>
    <property type="evidence" value="ECO:0007669"/>
    <property type="project" value="UniProtKB-KW"/>
</dbReference>